<evidence type="ECO:0000256" key="1">
    <source>
        <dbReference type="SAM" id="Phobius"/>
    </source>
</evidence>
<evidence type="ECO:0000313" key="2">
    <source>
        <dbReference type="EMBL" id="KAK7065225.1"/>
    </source>
</evidence>
<feature type="transmembrane region" description="Helical" evidence="1">
    <location>
        <begin position="39"/>
        <end position="59"/>
    </location>
</feature>
<proteinExistence type="predicted"/>
<keyword evidence="1" id="KW-0812">Transmembrane</keyword>
<dbReference type="PANTHER" id="PTHR10974:SF39">
    <property type="entry name" value="E2F TRANSCRIPTION FACTOR CC-MB DOMAIN-CONTAINING PROTEIN"/>
    <property type="match status" value="1"/>
</dbReference>
<accession>A0AAN8WRX5</accession>
<name>A0AAN8WRX5_HALRR</name>
<dbReference type="Gene3D" id="3.40.720.10">
    <property type="entry name" value="Alkaline Phosphatase, subunit A"/>
    <property type="match status" value="1"/>
</dbReference>
<gene>
    <name evidence="2" type="ORF">SK128_004395</name>
</gene>
<dbReference type="SUPFAM" id="SSF53649">
    <property type="entry name" value="Alkaline phosphatase-like"/>
    <property type="match status" value="1"/>
</dbReference>
<dbReference type="PANTHER" id="PTHR10974">
    <property type="entry name" value="FI08016P-RELATED"/>
    <property type="match status" value="1"/>
</dbReference>
<keyword evidence="3" id="KW-1185">Reference proteome</keyword>
<dbReference type="Pfam" id="PF02995">
    <property type="entry name" value="DUF229"/>
    <property type="match status" value="2"/>
</dbReference>
<dbReference type="Proteomes" id="UP001381693">
    <property type="component" value="Unassembled WGS sequence"/>
</dbReference>
<dbReference type="EMBL" id="JAXCGZ010020844">
    <property type="protein sequence ID" value="KAK7065225.1"/>
    <property type="molecule type" value="Genomic_DNA"/>
</dbReference>
<dbReference type="GO" id="GO:0005615">
    <property type="term" value="C:extracellular space"/>
    <property type="evidence" value="ECO:0007669"/>
    <property type="project" value="TreeGrafter"/>
</dbReference>
<organism evidence="2 3">
    <name type="scientific">Halocaridina rubra</name>
    <name type="common">Hawaiian red shrimp</name>
    <dbReference type="NCBI Taxonomy" id="373956"/>
    <lineage>
        <taxon>Eukaryota</taxon>
        <taxon>Metazoa</taxon>
        <taxon>Ecdysozoa</taxon>
        <taxon>Arthropoda</taxon>
        <taxon>Crustacea</taxon>
        <taxon>Multicrustacea</taxon>
        <taxon>Malacostraca</taxon>
        <taxon>Eumalacostraca</taxon>
        <taxon>Eucarida</taxon>
        <taxon>Decapoda</taxon>
        <taxon>Pleocyemata</taxon>
        <taxon>Caridea</taxon>
        <taxon>Atyoidea</taxon>
        <taxon>Atyidae</taxon>
        <taxon>Halocaridina</taxon>
    </lineage>
</organism>
<dbReference type="InterPro" id="IPR017850">
    <property type="entry name" value="Alkaline_phosphatase_core_sf"/>
</dbReference>
<sequence length="870" mass="99372">MPEREERFTIIMALQDPGSIYAILPPSVRSRKIHPGKRTILVSCLLSFLLLMSQLLRALQLNHPPKLTNVQVLYSLTDLNVEAEVATCMKTYLGKEKHSIDSSMQTCQQLIPSRGLCSLTQDLFFNKKPPDCAHQKRVTFCILNKSEVSCKVPNICADFHLYIGEFSEELAKIKWAFVSVENLQSEVSNYISKHGTLGFIFIKCSMNSEPTEDFGQPQYDQAYPDQVENFQIEYTQLFLFPPVLKEMPKKSKFININLLMIDSLSRAHFYRSLPETVKFLEDLKGRSSGTEILDFQMFQAVKQRTYESLQALFSGYVNTSEVPFGTYDIPNVPLPISKLYGKFKEKGYKTLWLEDLCWNWEWGLIKDLKAMNDSLDDVALWHNFKKRLKAASIDSIDMTVASCDILAANGKKDPFRGLPVVCYNGRHHHEYILDYLQLYHAAFQDAEVPFITYASTSVSHDESGIRVQTLDRPLSEYLKSASTLENTLTIVFSDHGNTYGKFIESSPEAHAETFNPALFMIVPLGVKSVLGDVQMRILKENENHLTSLIDVHHMLLEIIHEKPDTRDVNYQQKYVIPGGLLSKFPSTRTCHDLPLLQPNLCICRGYEAVVETSSLHLVLADFGLGVLNNMILFQYKRLGRNGFGHCKPMKAAEIRKVREVHMAADLVRYKLDVVVHTAEHSGNRRRNIFFLTIEAGRTNPSIRIISYERLSAYGMYSVCRDKTVELKLCICDTESSEFKGNIFDSLILRNMLPDFSFLNEHREISDQKLIGFFVNSLLGTKAEIDFSYPSKEPCLYTVIHKYKAGIVIQALNFCSEFHKIEILVTAKNMYLSSHVHSSYILHSRDIKVLIAGIVANPKIEWNWDHSVKVY</sequence>
<keyword evidence="1" id="KW-1133">Transmembrane helix</keyword>
<protein>
    <submittedName>
        <fullName evidence="2">Uncharacterized protein</fullName>
    </submittedName>
</protein>
<comment type="caution">
    <text evidence="2">The sequence shown here is derived from an EMBL/GenBank/DDBJ whole genome shotgun (WGS) entry which is preliminary data.</text>
</comment>
<dbReference type="InterPro" id="IPR004245">
    <property type="entry name" value="DUF229"/>
</dbReference>
<evidence type="ECO:0000313" key="3">
    <source>
        <dbReference type="Proteomes" id="UP001381693"/>
    </source>
</evidence>
<reference evidence="2 3" key="1">
    <citation type="submission" date="2023-11" db="EMBL/GenBank/DDBJ databases">
        <title>Halocaridina rubra genome assembly.</title>
        <authorList>
            <person name="Smith C."/>
        </authorList>
    </citation>
    <scope>NUCLEOTIDE SEQUENCE [LARGE SCALE GENOMIC DNA]</scope>
    <source>
        <strain evidence="2">EP-1</strain>
        <tissue evidence="2">Whole</tissue>
    </source>
</reference>
<dbReference type="AlphaFoldDB" id="A0AAN8WRX5"/>
<keyword evidence="1" id="KW-0472">Membrane</keyword>